<keyword evidence="2" id="KW-1185">Reference proteome</keyword>
<evidence type="ECO:0000313" key="1">
    <source>
        <dbReference type="EMBL" id="PVH92463.1"/>
    </source>
</evidence>
<dbReference type="EMBL" id="KZ805680">
    <property type="protein sequence ID" value="PVH92463.1"/>
    <property type="molecule type" value="Genomic_DNA"/>
</dbReference>
<gene>
    <name evidence="1" type="ORF">DM02DRAFT_699807</name>
</gene>
<protein>
    <submittedName>
        <fullName evidence="1">Uncharacterized protein</fullName>
    </submittedName>
</protein>
<sequence>ATFAPLKAAYRDQAERLERGNVSKVGKEHFTALYSPARTRAFTPRNIKAGFAACGLYPFDPNRVLRTMTNLPELTTEVNEATVHQSMPSAQLEGTELQSPITPVSAEGITSLQTLITQQTTYNHSEARKSRVEQLVQKLAKAAQVSIAKGILQQNHIRSLLAINNEAKVR</sequence>
<accession>A0A2V1D4P2</accession>
<dbReference type="STRING" id="97972.A0A2V1D4P2"/>
<dbReference type="OrthoDB" id="4357141at2759"/>
<evidence type="ECO:0000313" key="2">
    <source>
        <dbReference type="Proteomes" id="UP000244855"/>
    </source>
</evidence>
<dbReference type="AlphaFoldDB" id="A0A2V1D4P2"/>
<feature type="non-terminal residue" evidence="1">
    <location>
        <position position="1"/>
    </location>
</feature>
<dbReference type="Proteomes" id="UP000244855">
    <property type="component" value="Unassembled WGS sequence"/>
</dbReference>
<reference evidence="1 2" key="1">
    <citation type="journal article" date="2018" name="Sci. Rep.">
        <title>Comparative genomics provides insights into the lifestyle and reveals functional heterogeneity of dark septate endophytic fungi.</title>
        <authorList>
            <person name="Knapp D.G."/>
            <person name="Nemeth J.B."/>
            <person name="Barry K."/>
            <person name="Hainaut M."/>
            <person name="Henrissat B."/>
            <person name="Johnson J."/>
            <person name="Kuo A."/>
            <person name="Lim J.H.P."/>
            <person name="Lipzen A."/>
            <person name="Nolan M."/>
            <person name="Ohm R.A."/>
            <person name="Tamas L."/>
            <person name="Grigoriev I.V."/>
            <person name="Spatafora J.W."/>
            <person name="Nagy L.G."/>
            <person name="Kovacs G.M."/>
        </authorList>
    </citation>
    <scope>NUCLEOTIDE SEQUENCE [LARGE SCALE GENOMIC DNA]</scope>
    <source>
        <strain evidence="1 2">DSE2036</strain>
    </source>
</reference>
<name>A0A2V1D4P2_9PLEO</name>
<organism evidence="1 2">
    <name type="scientific">Periconia macrospinosa</name>
    <dbReference type="NCBI Taxonomy" id="97972"/>
    <lineage>
        <taxon>Eukaryota</taxon>
        <taxon>Fungi</taxon>
        <taxon>Dikarya</taxon>
        <taxon>Ascomycota</taxon>
        <taxon>Pezizomycotina</taxon>
        <taxon>Dothideomycetes</taxon>
        <taxon>Pleosporomycetidae</taxon>
        <taxon>Pleosporales</taxon>
        <taxon>Massarineae</taxon>
        <taxon>Periconiaceae</taxon>
        <taxon>Periconia</taxon>
    </lineage>
</organism>
<proteinExistence type="predicted"/>